<dbReference type="AlphaFoldDB" id="R4UH97"/>
<keyword evidence="1" id="KW-0472">Membrane</keyword>
<gene>
    <name evidence="2" type="ORF">SCHRY_v1c01140</name>
</gene>
<dbReference type="HOGENOM" id="CLU_576056_0_0_14"/>
<dbReference type="OrthoDB" id="392088at2"/>
<reference evidence="2 3" key="1">
    <citation type="journal article" date="2013" name="Genome Biol. Evol.">
        <title>Complete genomes of two dipteran-associated spiroplasmas provided insights into the origin, dynamics, and impacts of viral invasion in spiroplasma.</title>
        <authorList>
            <person name="Ku C."/>
            <person name="Lo W.S."/>
            <person name="Chen L.L."/>
            <person name="Kuo C.H."/>
        </authorList>
    </citation>
    <scope>NUCLEOTIDE SEQUENCE [LARGE SCALE GENOMIC DNA]</scope>
    <source>
        <strain evidence="2 3">DF-1</strain>
    </source>
</reference>
<evidence type="ECO:0000313" key="3">
    <source>
        <dbReference type="Proteomes" id="UP000013964"/>
    </source>
</evidence>
<feature type="transmembrane region" description="Helical" evidence="1">
    <location>
        <begin position="293"/>
        <end position="312"/>
    </location>
</feature>
<feature type="transmembrane region" description="Helical" evidence="1">
    <location>
        <begin position="217"/>
        <end position="239"/>
    </location>
</feature>
<dbReference type="KEGG" id="scr:SCHRY_v1c01140"/>
<organism evidence="2 3">
    <name type="scientific">Spiroplasma chrysopicola DF-1</name>
    <dbReference type="NCBI Taxonomy" id="1276227"/>
    <lineage>
        <taxon>Bacteria</taxon>
        <taxon>Bacillati</taxon>
        <taxon>Mycoplasmatota</taxon>
        <taxon>Mollicutes</taxon>
        <taxon>Entomoplasmatales</taxon>
        <taxon>Spiroplasmataceae</taxon>
        <taxon>Spiroplasma</taxon>
    </lineage>
</organism>
<accession>R4UH97</accession>
<feature type="transmembrane region" description="Helical" evidence="1">
    <location>
        <begin position="324"/>
        <end position="348"/>
    </location>
</feature>
<dbReference type="eggNOG" id="ENOG5033XMI">
    <property type="taxonomic scope" value="Bacteria"/>
</dbReference>
<dbReference type="RefSeq" id="WP_016338528.1">
    <property type="nucleotide sequence ID" value="NC_021280.1"/>
</dbReference>
<protein>
    <recommendedName>
        <fullName evidence="4">Transmembrane protein</fullName>
    </recommendedName>
</protein>
<feature type="transmembrane region" description="Helical" evidence="1">
    <location>
        <begin position="399"/>
        <end position="422"/>
    </location>
</feature>
<sequence length="474" mass="53088">MKEKKLYAQTVYGLYHTFKDDTLKAEIIIDKEFKQLVIQEICNLLTLEKDFETDLNGEKYTVAFAQVLADITNESAKIEKKDNAKFSDLDEKHAKFVQYITQRFKFDRDDIIKEVTISAEIIDKTADFVNKEDSLAKAKEISASQLQPSAQTVQTNQAPGVAPFVGMGAGMPQFDPSQMDMSKMMQQMADMPIHPRLDPRFYPYNTKPKHMLLLKKVVAGFVIFAAALLVLVWALGSFLPITVYPKDGFWIWRNESQGWIGGSGQPPEPAGTLGYDFLTSLMYKFGAAPGTPALFNIIMPILPGLFLGYELLGTKKFRRDNYTVRILSVVLSAVLLAWAALTIVPLLIPSTLENIVNSWGMPKTGANGGAILPSEDLPKLLNEIISLIRSSARYQALRIFSIIALSVSLVAVILTLALCIYAPRLDRQKLVRANEEYQKAVMAKMSGQKYEMDPTLFDEEFKDDNSPFKPPSEK</sequence>
<evidence type="ECO:0000313" key="2">
    <source>
        <dbReference type="EMBL" id="AGM24701.1"/>
    </source>
</evidence>
<evidence type="ECO:0008006" key="4">
    <source>
        <dbReference type="Google" id="ProtNLM"/>
    </source>
</evidence>
<dbReference type="Proteomes" id="UP000013964">
    <property type="component" value="Chromosome"/>
</dbReference>
<name>R4UH97_9MOLU</name>
<proteinExistence type="predicted"/>
<keyword evidence="1" id="KW-1133">Transmembrane helix</keyword>
<keyword evidence="3" id="KW-1185">Reference proteome</keyword>
<dbReference type="PATRIC" id="fig|1276227.3.peg.114"/>
<dbReference type="STRING" id="1276227.SCHRY_v1c01140"/>
<keyword evidence="1" id="KW-0812">Transmembrane</keyword>
<dbReference type="EMBL" id="CP005077">
    <property type="protein sequence ID" value="AGM24701.1"/>
    <property type="molecule type" value="Genomic_DNA"/>
</dbReference>
<evidence type="ECO:0000256" key="1">
    <source>
        <dbReference type="SAM" id="Phobius"/>
    </source>
</evidence>